<reference evidence="1 2" key="1">
    <citation type="submission" date="2020-12" db="EMBL/GenBank/DDBJ databases">
        <title>FDA dAtabase for Regulatory Grade micrObial Sequences (FDA-ARGOS): Supporting development and validation of Infectious Disease Dx tests.</title>
        <authorList>
            <person name="Sproer C."/>
            <person name="Gronow S."/>
            <person name="Severitt S."/>
            <person name="Schroder I."/>
            <person name="Tallon L."/>
            <person name="Sadzewicz L."/>
            <person name="Zhao X."/>
            <person name="Boylan J."/>
            <person name="Ott S."/>
            <person name="Bowen H."/>
            <person name="Vavikolanu K."/>
            <person name="Mehta A."/>
            <person name="Aluvathingal J."/>
            <person name="Nadendla S."/>
            <person name="Lowell S."/>
            <person name="Myers T."/>
            <person name="Yan Y."/>
            <person name="Sichtig H."/>
        </authorList>
    </citation>
    <scope>NUCLEOTIDE SEQUENCE [LARGE SCALE GENOMIC DNA]</scope>
    <source>
        <strain evidence="1 2">FDAARGOS_990</strain>
    </source>
</reference>
<organism evidence="1 2">
    <name type="scientific">Brevibacterium casei</name>
    <dbReference type="NCBI Taxonomy" id="33889"/>
    <lineage>
        <taxon>Bacteria</taxon>
        <taxon>Bacillati</taxon>
        <taxon>Actinomycetota</taxon>
        <taxon>Actinomycetes</taxon>
        <taxon>Micrococcales</taxon>
        <taxon>Brevibacteriaceae</taxon>
        <taxon>Brevibacterium</taxon>
    </lineage>
</organism>
<accession>A0A7T4DI67</accession>
<sequence>MIVALAAALVLLSSGLGTSARWYEELRFADDPITVNSGELGIASSDVSYRVLGRYPTDTRFEGLTACTAPQGFAHCAEANAAQVRDFRFMRGDRLTVESRFDVTASGTNLRYAITVTPLQQTPSPGWTSEDTVTPGGVLTGAQTVTVERTLEFSGPVGAGDWAGAFGDVTVPDIAVQAIQEDR</sequence>
<proteinExistence type="predicted"/>
<name>A0A7T4DI67_9MICO</name>
<evidence type="ECO:0000313" key="1">
    <source>
        <dbReference type="EMBL" id="QQB14212.1"/>
    </source>
</evidence>
<dbReference type="EMBL" id="CP065989">
    <property type="protein sequence ID" value="QQB14212.1"/>
    <property type="molecule type" value="Genomic_DNA"/>
</dbReference>
<dbReference type="RefSeq" id="WP_198499320.1">
    <property type="nucleotide sequence ID" value="NZ_CP065989.1"/>
</dbReference>
<evidence type="ECO:0000313" key="2">
    <source>
        <dbReference type="Proteomes" id="UP000595374"/>
    </source>
</evidence>
<protein>
    <recommendedName>
        <fullName evidence="3">Alternate signal-mediated exported protein, RER_14450 family</fullName>
    </recommendedName>
</protein>
<dbReference type="AlphaFoldDB" id="A0A7T4DI67"/>
<evidence type="ECO:0008006" key="3">
    <source>
        <dbReference type="Google" id="ProtNLM"/>
    </source>
</evidence>
<dbReference type="Proteomes" id="UP000595374">
    <property type="component" value="Chromosome"/>
</dbReference>
<gene>
    <name evidence="1" type="ORF">I6H47_15875</name>
</gene>